<dbReference type="InterPro" id="IPR043502">
    <property type="entry name" value="DNA/RNA_pol_sf"/>
</dbReference>
<evidence type="ECO:0000313" key="3">
    <source>
        <dbReference type="Proteomes" id="UP001497516"/>
    </source>
</evidence>
<protein>
    <recommendedName>
        <fullName evidence="1">Reverse transcriptase Ty1/copia-type domain-containing protein</fullName>
    </recommendedName>
</protein>
<dbReference type="PANTHER" id="PTHR11439">
    <property type="entry name" value="GAG-POL-RELATED RETROTRANSPOSON"/>
    <property type="match status" value="1"/>
</dbReference>
<dbReference type="InterPro" id="IPR013103">
    <property type="entry name" value="RVT_2"/>
</dbReference>
<dbReference type="AlphaFoldDB" id="A0AAV2F3E3"/>
<proteinExistence type="predicted"/>
<feature type="domain" description="Reverse transcriptase Ty1/copia-type" evidence="1">
    <location>
        <begin position="11"/>
        <end position="250"/>
    </location>
</feature>
<gene>
    <name evidence="2" type="ORF">LTRI10_LOCUS33003</name>
</gene>
<dbReference type="EMBL" id="OZ034819">
    <property type="protein sequence ID" value="CAL1392348.1"/>
    <property type="molecule type" value="Genomic_DNA"/>
</dbReference>
<keyword evidence="3" id="KW-1185">Reference proteome</keyword>
<dbReference type="Proteomes" id="UP001497516">
    <property type="component" value="Chromosome 6"/>
</dbReference>
<dbReference type="SUPFAM" id="SSF56672">
    <property type="entry name" value="DNA/RNA polymerases"/>
    <property type="match status" value="1"/>
</dbReference>
<sequence>MDAEIAAQQANRTWDIVPRPPNKKIIGNRWVYAAKFHADSTLERHKARLVAKGFTQIYGIDFLYTYSPVAKLNSVKTLLAVAAAKNWEMIQLDVSNAFLNGDLEEEVYMELPPGIDKPGYVCKLRKSIYGLKQASRQWFAKLTSVLLDFGYTQSHNDHSMFLHHSSSGISVLLVYVDDIIIAGDDKMAMQALKHHLSDQFKLRDLGHLHYFLGLEMARSREGIHICQKKYCTDLLNDTGFADSKSVVTPIDMKTRLAANDGPLLGDPGLYRRIVGRLHYLTITRPEITFAVQQLCQYSAAPTTTHIQLAYRVLKYLKNAPGQGLFYSSSSDLTLRGYSDSDWASCPDTRRSTTGYCITFGTSLIIWKSKKQGTVSRSSSEAEYRALAQLTCEVVWVKRLIQELGIDHIQPVDLFCDSRSAIYIAENPMFHERTKHIEIDCHVVRQFLQSKLIELRHLDTENQIADLFTKGLSRFRL</sequence>
<name>A0AAV2F3E3_9ROSI</name>
<organism evidence="2 3">
    <name type="scientific">Linum trigynum</name>
    <dbReference type="NCBI Taxonomy" id="586398"/>
    <lineage>
        <taxon>Eukaryota</taxon>
        <taxon>Viridiplantae</taxon>
        <taxon>Streptophyta</taxon>
        <taxon>Embryophyta</taxon>
        <taxon>Tracheophyta</taxon>
        <taxon>Spermatophyta</taxon>
        <taxon>Magnoliopsida</taxon>
        <taxon>eudicotyledons</taxon>
        <taxon>Gunneridae</taxon>
        <taxon>Pentapetalae</taxon>
        <taxon>rosids</taxon>
        <taxon>fabids</taxon>
        <taxon>Malpighiales</taxon>
        <taxon>Linaceae</taxon>
        <taxon>Linum</taxon>
    </lineage>
</organism>
<dbReference type="PANTHER" id="PTHR11439:SF470">
    <property type="entry name" value="CYSTEINE-RICH RLK (RECEPTOR-LIKE PROTEIN KINASE) 8"/>
    <property type="match status" value="1"/>
</dbReference>
<accession>A0AAV2F3E3</accession>
<evidence type="ECO:0000313" key="2">
    <source>
        <dbReference type="EMBL" id="CAL1392348.1"/>
    </source>
</evidence>
<reference evidence="2 3" key="1">
    <citation type="submission" date="2024-04" db="EMBL/GenBank/DDBJ databases">
        <authorList>
            <person name="Fracassetti M."/>
        </authorList>
    </citation>
    <scope>NUCLEOTIDE SEQUENCE [LARGE SCALE GENOMIC DNA]</scope>
</reference>
<dbReference type="CDD" id="cd09272">
    <property type="entry name" value="RNase_HI_RT_Ty1"/>
    <property type="match status" value="1"/>
</dbReference>
<dbReference type="Pfam" id="PF07727">
    <property type="entry name" value="RVT_2"/>
    <property type="match status" value="1"/>
</dbReference>
<evidence type="ECO:0000259" key="1">
    <source>
        <dbReference type="Pfam" id="PF07727"/>
    </source>
</evidence>